<dbReference type="EMBL" id="CP000885">
    <property type="protein sequence ID" value="ABX41655.1"/>
    <property type="molecule type" value="Genomic_DNA"/>
</dbReference>
<keyword evidence="2" id="KW-1185">Reference proteome</keyword>
<protein>
    <submittedName>
        <fullName evidence="1">Glutaredoxin-like protein</fullName>
    </submittedName>
</protein>
<sequence length="88" mass="10267">MNVIMYGMNICPDCTEAMNVLQNHADITVEYREFTQATTHLKEFLKYRDTNSLFDKVKDDGNIGIPLFVMEDGFITLDVFEVINRRKQ</sequence>
<dbReference type="Gene3D" id="3.40.30.10">
    <property type="entry name" value="Glutaredoxin"/>
    <property type="match status" value="1"/>
</dbReference>
<name>A9KNQ4_LACP7</name>
<evidence type="ECO:0000313" key="1">
    <source>
        <dbReference type="EMBL" id="ABX41655.1"/>
    </source>
</evidence>
<dbReference type="eggNOG" id="COG4545">
    <property type="taxonomic scope" value="Bacteria"/>
</dbReference>
<reference evidence="2" key="1">
    <citation type="submission" date="2007-11" db="EMBL/GenBank/DDBJ databases">
        <title>Complete genome sequence of Clostridium phytofermentans ISDg.</title>
        <authorList>
            <person name="Leschine S.B."/>
            <person name="Warnick T.A."/>
            <person name="Blanchard J.L."/>
            <person name="Schnell D.J."/>
            <person name="Petit E.L."/>
            <person name="LaTouf W.G."/>
            <person name="Copeland A."/>
            <person name="Lucas S."/>
            <person name="Lapidus A."/>
            <person name="Barry K."/>
            <person name="Glavina del Rio T."/>
            <person name="Dalin E."/>
            <person name="Tice H."/>
            <person name="Pitluck S."/>
            <person name="Kiss H."/>
            <person name="Brettin T."/>
            <person name="Bruce D."/>
            <person name="Detter J.C."/>
            <person name="Han C."/>
            <person name="Kuske C."/>
            <person name="Schmutz J."/>
            <person name="Larimer F."/>
            <person name="Land M."/>
            <person name="Hauser L."/>
            <person name="Kyrpides N."/>
            <person name="Kim E.A."/>
            <person name="Richardson P."/>
        </authorList>
    </citation>
    <scope>NUCLEOTIDE SEQUENCE [LARGE SCALE GENOMIC DNA]</scope>
    <source>
        <strain evidence="2">ATCC 700394 / DSM 18823 / ISDg</strain>
    </source>
</reference>
<dbReference type="KEGG" id="cpy:Cphy_1277"/>
<organism evidence="1 2">
    <name type="scientific">Lachnoclostridium phytofermentans (strain ATCC 700394 / DSM 18823 / ISDg)</name>
    <name type="common">Clostridium phytofermentans</name>
    <dbReference type="NCBI Taxonomy" id="357809"/>
    <lineage>
        <taxon>Bacteria</taxon>
        <taxon>Bacillati</taxon>
        <taxon>Bacillota</taxon>
        <taxon>Clostridia</taxon>
        <taxon>Lachnospirales</taxon>
        <taxon>Lachnospiraceae</taxon>
    </lineage>
</organism>
<evidence type="ECO:0000313" key="2">
    <source>
        <dbReference type="Proteomes" id="UP000000370"/>
    </source>
</evidence>
<dbReference type="RefSeq" id="WP_012199309.1">
    <property type="nucleotide sequence ID" value="NC_010001.1"/>
</dbReference>
<dbReference type="OrthoDB" id="5679012at2"/>
<dbReference type="HOGENOM" id="CLU_159829_0_1_9"/>
<accession>A9KNQ4</accession>
<proteinExistence type="predicted"/>
<gene>
    <name evidence="1" type="ordered locus">Cphy_1277</name>
</gene>
<dbReference type="STRING" id="357809.Cphy_1277"/>
<dbReference type="Proteomes" id="UP000000370">
    <property type="component" value="Chromosome"/>
</dbReference>
<dbReference type="AlphaFoldDB" id="A9KNQ4"/>